<dbReference type="GO" id="GO:0005634">
    <property type="term" value="C:nucleus"/>
    <property type="evidence" value="ECO:0000318"/>
    <property type="project" value="GO_Central"/>
</dbReference>
<dbReference type="CDD" id="cd20544">
    <property type="entry name" value="CYCLIN_AtCycD-like_rpt2"/>
    <property type="match status" value="1"/>
</dbReference>
<dbReference type="eggNOG" id="KOG0656">
    <property type="taxonomic scope" value="Eukaryota"/>
</dbReference>
<keyword evidence="3 5" id="KW-0195">Cyclin</keyword>
<dbReference type="OMA" id="CHRTAYL"/>
<dbReference type="GeneID" id="104590640"/>
<dbReference type="SUPFAM" id="SSF47954">
    <property type="entry name" value="Cyclin-like"/>
    <property type="match status" value="2"/>
</dbReference>
<dbReference type="SMART" id="SM01332">
    <property type="entry name" value="Cyclin_C"/>
    <property type="match status" value="1"/>
</dbReference>
<dbReference type="FunCoup" id="A0A1U7Z9B5">
    <property type="interactions" value="841"/>
</dbReference>
<dbReference type="Proteomes" id="UP000189703">
    <property type="component" value="Unplaced"/>
</dbReference>
<evidence type="ECO:0000256" key="2">
    <source>
        <dbReference type="ARBA" id="ARBA00022618"/>
    </source>
</evidence>
<evidence type="ECO:0000256" key="3">
    <source>
        <dbReference type="ARBA" id="ARBA00023127"/>
    </source>
</evidence>
<dbReference type="GO" id="GO:0000307">
    <property type="term" value="C:cyclin-dependent protein kinase holoenzyme complex"/>
    <property type="evidence" value="ECO:0000318"/>
    <property type="project" value="GO_Central"/>
</dbReference>
<keyword evidence="8" id="KW-1185">Reference proteome</keyword>
<dbReference type="Gene3D" id="1.10.472.10">
    <property type="entry name" value="Cyclin-like"/>
    <property type="match status" value="2"/>
</dbReference>
<dbReference type="STRING" id="4432.A0A1U7Z9B5"/>
<dbReference type="OrthoDB" id="306099at2759"/>
<gene>
    <name evidence="9" type="primary">LOC104590640</name>
</gene>
<dbReference type="SMART" id="SM00385">
    <property type="entry name" value="CYCLIN"/>
    <property type="match status" value="2"/>
</dbReference>
<dbReference type="InterPro" id="IPR006671">
    <property type="entry name" value="Cyclin_N"/>
</dbReference>
<dbReference type="InterPro" id="IPR013763">
    <property type="entry name" value="Cyclin-like_dom"/>
</dbReference>
<sequence length="334" mass="38529">MEDSGSSFSLSNLLCQENEGCLDGEVYEDVFLNLNNYPYSETEEEYIEMLVERENSFGSKCHESTNDYSMMNESWLKCARLDAIQWIFKTRAYFGFRFQTAYLSVTYFDQFLSRRTIDRGKSWAIQLLSVACLSLAAKLEECKVPALSEFRVEECNFESKIIQRMELLVLNTLEWRMGSITPFAYFHYFINKFCEEYRPKHLVSRAVELVLAIIKEMNLMDHRPSAIAAAAVLAAMDQRLTRKTIEFKMSSVSSCGSLENEHVFSCYNLMQDLEMGKLRIPRLVISLDISSIYTTSTDVVEDSSLTSAVDTKRRRLTFNDSDENCGIVNEKPLR</sequence>
<evidence type="ECO:0000313" key="8">
    <source>
        <dbReference type="Proteomes" id="UP000189703"/>
    </source>
</evidence>
<accession>A0A1U7Z9B5</accession>
<evidence type="ECO:0000259" key="6">
    <source>
        <dbReference type="SMART" id="SM00385"/>
    </source>
</evidence>
<dbReference type="CDD" id="cd20543">
    <property type="entry name" value="CYCLIN_AtCycD-like_rpt1"/>
    <property type="match status" value="1"/>
</dbReference>
<feature type="domain" description="Cyclin C-terminal" evidence="7">
    <location>
        <begin position="180"/>
        <end position="298"/>
    </location>
</feature>
<dbReference type="GO" id="GO:0051301">
    <property type="term" value="P:cell division"/>
    <property type="evidence" value="ECO:0007669"/>
    <property type="project" value="UniProtKB-KW"/>
</dbReference>
<proteinExistence type="inferred from homology"/>
<evidence type="ECO:0000256" key="4">
    <source>
        <dbReference type="ARBA" id="ARBA00023306"/>
    </source>
</evidence>
<keyword evidence="2" id="KW-0132">Cell division</keyword>
<dbReference type="InterPro" id="IPR004367">
    <property type="entry name" value="Cyclin_C-dom"/>
</dbReference>
<dbReference type="FunFam" id="1.10.472.10:FF:000069">
    <property type="entry name" value="Cyclin-D5-1"/>
    <property type="match status" value="1"/>
</dbReference>
<dbReference type="GO" id="GO:0016538">
    <property type="term" value="F:cyclin-dependent protein serine/threonine kinase regulator activity"/>
    <property type="evidence" value="ECO:0000318"/>
    <property type="project" value="GO_Central"/>
</dbReference>
<organism evidence="8 9">
    <name type="scientific">Nelumbo nucifera</name>
    <name type="common">Sacred lotus</name>
    <dbReference type="NCBI Taxonomy" id="4432"/>
    <lineage>
        <taxon>Eukaryota</taxon>
        <taxon>Viridiplantae</taxon>
        <taxon>Streptophyta</taxon>
        <taxon>Embryophyta</taxon>
        <taxon>Tracheophyta</taxon>
        <taxon>Spermatophyta</taxon>
        <taxon>Magnoliopsida</taxon>
        <taxon>Proteales</taxon>
        <taxon>Nelumbonaceae</taxon>
        <taxon>Nelumbo</taxon>
    </lineage>
</organism>
<feature type="domain" description="Cyclin-like" evidence="6">
    <location>
        <begin position="85"/>
        <end position="171"/>
    </location>
</feature>
<protein>
    <submittedName>
        <fullName evidence="9">Cyclin-D5-1-like</fullName>
    </submittedName>
</protein>
<dbReference type="InterPro" id="IPR036915">
    <property type="entry name" value="Cyclin-like_sf"/>
</dbReference>
<dbReference type="AlphaFoldDB" id="A0A1U7Z9B5"/>
<comment type="similarity">
    <text evidence="1">Belongs to the cyclin family. Cyclin D subfamily.</text>
</comment>
<dbReference type="FunFam" id="1.10.472.10:FF:000219">
    <property type="entry name" value="Cyclin-D5-1"/>
    <property type="match status" value="1"/>
</dbReference>
<evidence type="ECO:0000259" key="7">
    <source>
        <dbReference type="SMART" id="SM01332"/>
    </source>
</evidence>
<dbReference type="Pfam" id="PF02984">
    <property type="entry name" value="Cyclin_C"/>
    <property type="match status" value="1"/>
</dbReference>
<reference evidence="9" key="1">
    <citation type="submission" date="2025-08" db="UniProtKB">
        <authorList>
            <consortium name="RefSeq"/>
        </authorList>
    </citation>
    <scope>IDENTIFICATION</scope>
</reference>
<dbReference type="KEGG" id="nnu:104590640"/>
<dbReference type="InParanoid" id="A0A1U7Z9B5"/>
<dbReference type="GO" id="GO:0005737">
    <property type="term" value="C:cytoplasm"/>
    <property type="evidence" value="ECO:0000318"/>
    <property type="project" value="GO_Central"/>
</dbReference>
<dbReference type="Pfam" id="PF00134">
    <property type="entry name" value="Cyclin_N"/>
    <property type="match status" value="1"/>
</dbReference>
<dbReference type="PANTHER" id="PTHR10177">
    <property type="entry name" value="CYCLINS"/>
    <property type="match status" value="1"/>
</dbReference>
<evidence type="ECO:0000256" key="5">
    <source>
        <dbReference type="RuleBase" id="RU000383"/>
    </source>
</evidence>
<dbReference type="InterPro" id="IPR039361">
    <property type="entry name" value="Cyclin"/>
</dbReference>
<evidence type="ECO:0000256" key="1">
    <source>
        <dbReference type="ARBA" id="ARBA00009065"/>
    </source>
</evidence>
<dbReference type="GO" id="GO:0000082">
    <property type="term" value="P:G1/S transition of mitotic cell cycle"/>
    <property type="evidence" value="ECO:0000318"/>
    <property type="project" value="GO_Central"/>
</dbReference>
<feature type="domain" description="Cyclin-like" evidence="6">
    <location>
        <begin position="188"/>
        <end position="272"/>
    </location>
</feature>
<keyword evidence="4" id="KW-0131">Cell cycle</keyword>
<evidence type="ECO:0000313" key="9">
    <source>
        <dbReference type="RefSeq" id="XP_010247660.1"/>
    </source>
</evidence>
<name>A0A1U7Z9B5_NELNU</name>
<dbReference type="RefSeq" id="XP_010247660.1">
    <property type="nucleotide sequence ID" value="XM_010249358.1"/>
</dbReference>